<dbReference type="Proteomes" id="UP001157418">
    <property type="component" value="Unassembled WGS sequence"/>
</dbReference>
<dbReference type="InterPro" id="IPR007608">
    <property type="entry name" value="Senescence_reg_S40"/>
</dbReference>
<gene>
    <name evidence="2" type="ORF">LVIROSA_LOCUS24350</name>
</gene>
<organism evidence="2 3">
    <name type="scientific">Lactuca virosa</name>
    <dbReference type="NCBI Taxonomy" id="75947"/>
    <lineage>
        <taxon>Eukaryota</taxon>
        <taxon>Viridiplantae</taxon>
        <taxon>Streptophyta</taxon>
        <taxon>Embryophyta</taxon>
        <taxon>Tracheophyta</taxon>
        <taxon>Spermatophyta</taxon>
        <taxon>Magnoliopsida</taxon>
        <taxon>eudicotyledons</taxon>
        <taxon>Gunneridae</taxon>
        <taxon>Pentapetalae</taxon>
        <taxon>asterids</taxon>
        <taxon>campanulids</taxon>
        <taxon>Asterales</taxon>
        <taxon>Asteraceae</taxon>
        <taxon>Cichorioideae</taxon>
        <taxon>Cichorieae</taxon>
        <taxon>Lactucinae</taxon>
        <taxon>Lactuca</taxon>
    </lineage>
</organism>
<dbReference type="PANTHER" id="PTHR33083:SF49">
    <property type="entry name" value="SENESCENCE REGULATOR"/>
    <property type="match status" value="1"/>
</dbReference>
<dbReference type="EMBL" id="CAKMRJ010004445">
    <property type="protein sequence ID" value="CAH1438069.1"/>
    <property type="molecule type" value="Genomic_DNA"/>
</dbReference>
<dbReference type="Pfam" id="PF04520">
    <property type="entry name" value="Senescence_reg"/>
    <property type="match status" value="1"/>
</dbReference>
<comment type="caution">
    <text evidence="2">The sequence shown here is derived from an EMBL/GenBank/DDBJ whole genome shotgun (WGS) entry which is preliminary data.</text>
</comment>
<protein>
    <submittedName>
        <fullName evidence="2">Uncharacterized protein</fullName>
    </submittedName>
</protein>
<evidence type="ECO:0000256" key="1">
    <source>
        <dbReference type="ARBA" id="ARBA00034773"/>
    </source>
</evidence>
<evidence type="ECO:0000313" key="2">
    <source>
        <dbReference type="EMBL" id="CAH1438069.1"/>
    </source>
</evidence>
<name>A0AAU9NK27_9ASTR</name>
<keyword evidence="3" id="KW-1185">Reference proteome</keyword>
<reference evidence="2 3" key="1">
    <citation type="submission" date="2022-01" db="EMBL/GenBank/DDBJ databases">
        <authorList>
            <person name="Xiong W."/>
            <person name="Schranz E."/>
        </authorList>
    </citation>
    <scope>NUCLEOTIDE SEQUENCE [LARGE SCALE GENOMIC DNA]</scope>
</reference>
<dbReference type="GO" id="GO:0010150">
    <property type="term" value="P:leaf senescence"/>
    <property type="evidence" value="ECO:0007669"/>
    <property type="project" value="UniProtKB-ARBA"/>
</dbReference>
<comment type="similarity">
    <text evidence="1">Belongs to the senescence regulator S40 family.</text>
</comment>
<evidence type="ECO:0000313" key="3">
    <source>
        <dbReference type="Proteomes" id="UP001157418"/>
    </source>
</evidence>
<dbReference type="AlphaFoldDB" id="A0AAU9NK27"/>
<accession>A0AAU9NK27</accession>
<dbReference type="PANTHER" id="PTHR33083">
    <property type="entry name" value="EXPRESSED PROTEIN"/>
    <property type="match status" value="1"/>
</dbReference>
<proteinExistence type="inferred from homology"/>
<sequence length="123" mass="14504">MGEEFEESEVIFVEVAVQSKQDNHYNVDIRQGNELKRKQKKKRKSSIPINIPENKLNLHEYEESVDDSDLFEEDDERGERIVPPHVIWRRRIVENVAYSIYTGRGATLKIRDFILNLTGFLEN</sequence>